<evidence type="ECO:0000256" key="3">
    <source>
        <dbReference type="ARBA" id="ARBA00022664"/>
    </source>
</evidence>
<accession>A0A290D3S5</accession>
<evidence type="ECO:0000256" key="2">
    <source>
        <dbReference type="ARBA" id="ARBA00022640"/>
    </source>
</evidence>
<evidence type="ECO:0000256" key="5">
    <source>
        <dbReference type="ARBA" id="ARBA00022884"/>
    </source>
</evidence>
<evidence type="ECO:0000313" key="10">
    <source>
        <dbReference type="EMBL" id="ATB17028.1"/>
    </source>
</evidence>
<reference evidence="10" key="1">
    <citation type="journal article" date="2017" name="Taxon">
        <title>Phylogenetic relationships and generic re-arrangements in 'South Andean Loasas' (Loasaceae).</title>
        <authorList>
            <person name="Acuna-Castillo R."/>
            <person name="Flieswasser S."/>
            <person name="Ackermann M."/>
            <person name="Henning T."/>
            <person name="Luebert F."/>
            <person name="Weigend M."/>
        </authorList>
    </citation>
    <scope>NUCLEOTIDE SEQUENCE</scope>
    <source>
        <strain evidence="10">W1323</strain>
    </source>
</reference>
<keyword evidence="7 10" id="KW-0150">Chloroplast</keyword>
<keyword evidence="2 7" id="KW-0934">Plastid</keyword>
<comment type="similarity">
    <text evidence="1 6">Belongs to the intron maturase 2 family. MatK subfamily.</text>
</comment>
<comment type="subcellular location">
    <subcellularLocation>
        <location evidence="6">Plastid</location>
        <location evidence="6">Chloroplast</location>
    </subcellularLocation>
</comment>
<dbReference type="GO" id="GO:0008033">
    <property type="term" value="P:tRNA processing"/>
    <property type="evidence" value="ECO:0007669"/>
    <property type="project" value="UniProtKB-KW"/>
</dbReference>
<dbReference type="GO" id="GO:0009507">
    <property type="term" value="C:chloroplast"/>
    <property type="evidence" value="ECO:0007669"/>
    <property type="project" value="UniProtKB-SubCell"/>
</dbReference>
<geneLocation type="chloroplast" evidence="10"/>
<proteinExistence type="inferred from homology"/>
<dbReference type="HAMAP" id="MF_01390">
    <property type="entry name" value="MatK"/>
    <property type="match status" value="1"/>
</dbReference>
<keyword evidence="5 6" id="KW-0694">RNA-binding</keyword>
<keyword evidence="4 6" id="KW-0819">tRNA processing</keyword>
<dbReference type="GO" id="GO:0008380">
    <property type="term" value="P:RNA splicing"/>
    <property type="evidence" value="ECO:0007669"/>
    <property type="project" value="UniProtKB-UniRule"/>
</dbReference>
<dbReference type="PANTHER" id="PTHR34811:SF1">
    <property type="entry name" value="MATURASE K"/>
    <property type="match status" value="1"/>
</dbReference>
<organism evidence="10">
    <name type="scientific">Loasa heterophylla</name>
    <dbReference type="NCBI Taxonomy" id="228037"/>
    <lineage>
        <taxon>Eukaryota</taxon>
        <taxon>Viridiplantae</taxon>
        <taxon>Streptophyta</taxon>
        <taxon>Embryophyta</taxon>
        <taxon>Tracheophyta</taxon>
        <taxon>Spermatophyta</taxon>
        <taxon>Magnoliopsida</taxon>
        <taxon>eudicotyledons</taxon>
        <taxon>Gunneridae</taxon>
        <taxon>Pentapetalae</taxon>
        <taxon>asterids</taxon>
        <taxon>Cornales</taxon>
        <taxon>Loasaceae</taxon>
        <taxon>Loasa</taxon>
    </lineage>
</organism>
<keyword evidence="3 6" id="KW-0507">mRNA processing</keyword>
<protein>
    <recommendedName>
        <fullName evidence="6">Maturase K</fullName>
    </recommendedName>
    <alternativeName>
        <fullName evidence="6">Intron maturase</fullName>
    </alternativeName>
</protein>
<dbReference type="AlphaFoldDB" id="A0A290D3S5"/>
<evidence type="ECO:0000259" key="9">
    <source>
        <dbReference type="Pfam" id="PF01824"/>
    </source>
</evidence>
<evidence type="ECO:0000256" key="4">
    <source>
        <dbReference type="ARBA" id="ARBA00022694"/>
    </source>
</evidence>
<evidence type="ECO:0000256" key="1">
    <source>
        <dbReference type="ARBA" id="ARBA00006621"/>
    </source>
</evidence>
<dbReference type="InterPro" id="IPR024942">
    <property type="entry name" value="Maturase_MatK_N"/>
</dbReference>
<feature type="domain" description="Maturase MatK N-terminal" evidence="9">
    <location>
        <begin position="1"/>
        <end position="331"/>
    </location>
</feature>
<sequence length="506" mass="59773">MEEFQRYFELNRYQQHNLLYPLIFQEYIAALAHDHGLNRSIFLENAGYDNKFSLLSVKRLITRMYQQNHLIISANDSNQNLFLGHKKNLYYQMILEGFAVIVEIPFSLRLRFSLEGKEIVKSQNLQSIHSIFPFLEDKLLHLNYVLDILIPYPIHLEILVQTLRHWVKDASSLHLLRFFLHEYRNWNSLITQKKSGSSFSKRNQRLFLFLYNSHVCEYESMFIFLLTQSSHLRSISSGALLERIFFYGKIEHSVEVFAKDFQPILCLLKDPFIHYLRYQGKSMLASKRTSLLMNKWKYYLVNCWQCHFYVWSQSRRIHINQLSNHSLDFLGYFSSVRLNPSMVRSQMLENAFLIDNAIKKFDTIVPIIPLIGSLAKAKFCNVLGHPISKPVWSDLSDSDIIDRFGRICRNLSHYHSGSSKKKSLYRINYILRLSCARTLARKHKSTVRAFLKMKRVGSELLEEFFTEEEQVLSLTFPRVSSNSCGLYRRQIWYLDIICINDLANHE</sequence>
<evidence type="ECO:0000256" key="7">
    <source>
        <dbReference type="RuleBase" id="RU004226"/>
    </source>
</evidence>
<dbReference type="GO" id="GO:0006397">
    <property type="term" value="P:mRNA processing"/>
    <property type="evidence" value="ECO:0007669"/>
    <property type="project" value="UniProtKB-KW"/>
</dbReference>
<comment type="function">
    <text evidence="6 7">Usually encoded in the trnK tRNA gene intron. Probably assists in splicing its own and other chloroplast group II introns.</text>
</comment>
<dbReference type="GO" id="GO:0003723">
    <property type="term" value="F:RNA binding"/>
    <property type="evidence" value="ECO:0007669"/>
    <property type="project" value="UniProtKB-KW"/>
</dbReference>
<feature type="domain" description="Domain X" evidence="8">
    <location>
        <begin position="359"/>
        <end position="478"/>
    </location>
</feature>
<dbReference type="InterPro" id="IPR002866">
    <property type="entry name" value="Maturase_MatK"/>
</dbReference>
<dbReference type="EMBL" id="KY286662">
    <property type="protein sequence ID" value="ATB17028.1"/>
    <property type="molecule type" value="Genomic_DNA"/>
</dbReference>
<dbReference type="PANTHER" id="PTHR34811">
    <property type="entry name" value="MATURASE K"/>
    <property type="match status" value="1"/>
</dbReference>
<name>A0A290D3S5_9ASTE</name>
<evidence type="ECO:0000256" key="6">
    <source>
        <dbReference type="HAMAP-Rule" id="MF_01390"/>
    </source>
</evidence>
<evidence type="ECO:0000259" key="8">
    <source>
        <dbReference type="Pfam" id="PF01348"/>
    </source>
</evidence>
<dbReference type="Pfam" id="PF01348">
    <property type="entry name" value="Intron_maturas2"/>
    <property type="match status" value="1"/>
</dbReference>
<dbReference type="Pfam" id="PF01824">
    <property type="entry name" value="MatK_N"/>
    <property type="match status" value="1"/>
</dbReference>
<gene>
    <name evidence="6 10" type="primary">matK</name>
</gene>
<dbReference type="InterPro" id="IPR024937">
    <property type="entry name" value="Domain_X"/>
</dbReference>